<evidence type="ECO:0000313" key="2">
    <source>
        <dbReference type="Proteomes" id="UP001576784"/>
    </source>
</evidence>
<protein>
    <submittedName>
        <fullName evidence="1">Uncharacterized protein</fullName>
    </submittedName>
</protein>
<keyword evidence="2" id="KW-1185">Reference proteome</keyword>
<evidence type="ECO:0000313" key="1">
    <source>
        <dbReference type="EMBL" id="MFB2892131.1"/>
    </source>
</evidence>
<dbReference type="EMBL" id="JBHFNR010000022">
    <property type="protein sequence ID" value="MFB2892131.1"/>
    <property type="molecule type" value="Genomic_DNA"/>
</dbReference>
<dbReference type="Proteomes" id="UP001576784">
    <property type="component" value="Unassembled WGS sequence"/>
</dbReference>
<dbReference type="RefSeq" id="WP_413261805.1">
    <property type="nucleotide sequence ID" value="NZ_JBHFNR010000022.1"/>
</dbReference>
<comment type="caution">
    <text evidence="1">The sequence shown here is derived from an EMBL/GenBank/DDBJ whole genome shotgun (WGS) entry which is preliminary data.</text>
</comment>
<proteinExistence type="predicted"/>
<organism evidence="1 2">
    <name type="scientific">Floridaenema flaviceps BLCC-F50</name>
    <dbReference type="NCBI Taxonomy" id="3153642"/>
    <lineage>
        <taxon>Bacteria</taxon>
        <taxon>Bacillati</taxon>
        <taxon>Cyanobacteriota</taxon>
        <taxon>Cyanophyceae</taxon>
        <taxon>Oscillatoriophycideae</taxon>
        <taxon>Aerosakkonematales</taxon>
        <taxon>Aerosakkonemataceae</taxon>
        <taxon>Floridanema</taxon>
        <taxon>Floridanema flaviceps</taxon>
    </lineage>
</organism>
<gene>
    <name evidence="1" type="ORF">ACE1CI_04200</name>
</gene>
<reference evidence="1 2" key="1">
    <citation type="submission" date="2024-09" db="EMBL/GenBank/DDBJ databases">
        <title>Floridaenema gen nov. (Aerosakkonemataceae, Aerosakkonematales ord. nov., Cyanobacteria) from benthic tropical and subtropical fresh waters, with the description of four new species.</title>
        <authorList>
            <person name="Moretto J.A."/>
            <person name="Berthold D.E."/>
            <person name="Lefler F.W."/>
            <person name="Huang I.-S."/>
            <person name="Laughinghouse H. IV."/>
        </authorList>
    </citation>
    <scope>NUCLEOTIDE SEQUENCE [LARGE SCALE GENOMIC DNA]</scope>
    <source>
        <strain evidence="1 2">BLCC-F50</strain>
    </source>
</reference>
<accession>A0ABV4XKB0</accession>
<name>A0ABV4XKB0_9CYAN</name>
<sequence>MFTYDKMRFFAPQLMVFTYSGDRYTQRYRYVYASASFGGY</sequence>